<gene>
    <name evidence="2" type="ORF">DIT68_04180</name>
</gene>
<sequence>MIPVLIQKNGGHQYLVIFLGLVLLTLTGILAQIIARRKIELAVSDHAVNYEKLSILKNDIQSIKIDKSGIGITAIGFNLKTGKKIVLHLPNLNRNAEKGIAFIEKALPEVEFEAPVDLLE</sequence>
<evidence type="ECO:0000313" key="3">
    <source>
        <dbReference type="Proteomes" id="UP000245370"/>
    </source>
</evidence>
<reference evidence="2 3" key="1">
    <citation type="submission" date="2018-05" db="EMBL/GenBank/DDBJ databases">
        <title>Brumimicrobium oceani sp. nov., isolated from coastal sediment.</title>
        <authorList>
            <person name="Kou Y."/>
        </authorList>
    </citation>
    <scope>NUCLEOTIDE SEQUENCE [LARGE SCALE GENOMIC DNA]</scope>
    <source>
        <strain evidence="2 3">C305</strain>
    </source>
</reference>
<protein>
    <submittedName>
        <fullName evidence="2">Uncharacterized protein</fullName>
    </submittedName>
</protein>
<accession>A0A2U2XF60</accession>
<keyword evidence="1" id="KW-0472">Membrane</keyword>
<evidence type="ECO:0000313" key="2">
    <source>
        <dbReference type="EMBL" id="PWH86442.1"/>
    </source>
</evidence>
<comment type="caution">
    <text evidence="2">The sequence shown here is derived from an EMBL/GenBank/DDBJ whole genome shotgun (WGS) entry which is preliminary data.</text>
</comment>
<dbReference type="Proteomes" id="UP000245370">
    <property type="component" value="Unassembled WGS sequence"/>
</dbReference>
<dbReference type="AlphaFoldDB" id="A0A2U2XF60"/>
<feature type="transmembrane region" description="Helical" evidence="1">
    <location>
        <begin position="12"/>
        <end position="35"/>
    </location>
</feature>
<keyword evidence="1" id="KW-1133">Transmembrane helix</keyword>
<reference evidence="2 3" key="2">
    <citation type="submission" date="2018-05" db="EMBL/GenBank/DDBJ databases">
        <authorList>
            <person name="Lanie J.A."/>
            <person name="Ng W.-L."/>
            <person name="Kazmierczak K.M."/>
            <person name="Andrzejewski T.M."/>
            <person name="Davidsen T.M."/>
            <person name="Wayne K.J."/>
            <person name="Tettelin H."/>
            <person name="Glass J.I."/>
            <person name="Rusch D."/>
            <person name="Podicherti R."/>
            <person name="Tsui H.-C.T."/>
            <person name="Winkler M.E."/>
        </authorList>
    </citation>
    <scope>NUCLEOTIDE SEQUENCE [LARGE SCALE GENOMIC DNA]</scope>
    <source>
        <strain evidence="2 3">C305</strain>
    </source>
</reference>
<keyword evidence="3" id="KW-1185">Reference proteome</keyword>
<organism evidence="2 3">
    <name type="scientific">Brumimicrobium oceani</name>
    <dbReference type="NCBI Taxonomy" id="2100725"/>
    <lineage>
        <taxon>Bacteria</taxon>
        <taxon>Pseudomonadati</taxon>
        <taxon>Bacteroidota</taxon>
        <taxon>Flavobacteriia</taxon>
        <taxon>Flavobacteriales</taxon>
        <taxon>Crocinitomicaceae</taxon>
        <taxon>Brumimicrobium</taxon>
    </lineage>
</organism>
<keyword evidence="1" id="KW-0812">Transmembrane</keyword>
<name>A0A2U2XF60_9FLAO</name>
<evidence type="ECO:0000256" key="1">
    <source>
        <dbReference type="SAM" id="Phobius"/>
    </source>
</evidence>
<dbReference type="EMBL" id="QFRJ01000002">
    <property type="protein sequence ID" value="PWH86442.1"/>
    <property type="molecule type" value="Genomic_DNA"/>
</dbReference>
<proteinExistence type="predicted"/>